<keyword evidence="2" id="KW-0812">Transmembrane</keyword>
<dbReference type="CDD" id="cd12087">
    <property type="entry name" value="TM_EGFR-like"/>
    <property type="match status" value="1"/>
</dbReference>
<gene>
    <name evidence="4" type="ORF">MONBRDRAFT_30044</name>
</gene>
<dbReference type="AlphaFoldDB" id="A9VCV3"/>
<evidence type="ECO:0000313" key="5">
    <source>
        <dbReference type="Proteomes" id="UP000001357"/>
    </source>
</evidence>
<reference evidence="4 5" key="1">
    <citation type="journal article" date="2008" name="Nature">
        <title>The genome of the choanoflagellate Monosiga brevicollis and the origin of metazoans.</title>
        <authorList>
            <consortium name="JGI Sequencing"/>
            <person name="King N."/>
            <person name="Westbrook M.J."/>
            <person name="Young S.L."/>
            <person name="Kuo A."/>
            <person name="Abedin M."/>
            <person name="Chapman J."/>
            <person name="Fairclough S."/>
            <person name="Hellsten U."/>
            <person name="Isogai Y."/>
            <person name="Letunic I."/>
            <person name="Marr M."/>
            <person name="Pincus D."/>
            <person name="Putnam N."/>
            <person name="Rokas A."/>
            <person name="Wright K.J."/>
            <person name="Zuzow R."/>
            <person name="Dirks W."/>
            <person name="Good M."/>
            <person name="Goodstein D."/>
            <person name="Lemons D."/>
            <person name="Li W."/>
            <person name="Lyons J.B."/>
            <person name="Morris A."/>
            <person name="Nichols S."/>
            <person name="Richter D.J."/>
            <person name="Salamov A."/>
            <person name="Bork P."/>
            <person name="Lim W.A."/>
            <person name="Manning G."/>
            <person name="Miller W.T."/>
            <person name="McGinnis W."/>
            <person name="Shapiro H."/>
            <person name="Tjian R."/>
            <person name="Grigoriev I.V."/>
            <person name="Rokhsar D."/>
        </authorList>
    </citation>
    <scope>NUCLEOTIDE SEQUENCE [LARGE SCALE GENOMIC DNA]</scope>
    <source>
        <strain evidence="5">MX1 / ATCC 50154</strain>
    </source>
</reference>
<keyword evidence="2" id="KW-0472">Membrane</keyword>
<dbReference type="RefSeq" id="XP_001750536.1">
    <property type="nucleotide sequence ID" value="XM_001750484.1"/>
</dbReference>
<dbReference type="EMBL" id="CH991583">
    <property type="protein sequence ID" value="EDQ84632.1"/>
    <property type="molecule type" value="Genomic_DNA"/>
</dbReference>
<dbReference type="OMA" id="GHACPAD"/>
<proteinExistence type="predicted"/>
<keyword evidence="3" id="KW-0732">Signal</keyword>
<protein>
    <recommendedName>
        <fullName evidence="6">Antistasin-like domain-containing protein</fullName>
    </recommendedName>
</protein>
<feature type="compositionally biased region" description="Low complexity" evidence="1">
    <location>
        <begin position="314"/>
        <end position="359"/>
    </location>
</feature>
<keyword evidence="2" id="KW-1133">Transmembrane helix</keyword>
<organism evidence="4 5">
    <name type="scientific">Monosiga brevicollis</name>
    <name type="common">Choanoflagellate</name>
    <dbReference type="NCBI Taxonomy" id="81824"/>
    <lineage>
        <taxon>Eukaryota</taxon>
        <taxon>Choanoflagellata</taxon>
        <taxon>Craspedida</taxon>
        <taxon>Salpingoecidae</taxon>
        <taxon>Monosiga</taxon>
    </lineage>
</organism>
<feature type="signal peptide" evidence="3">
    <location>
        <begin position="1"/>
        <end position="22"/>
    </location>
</feature>
<feature type="region of interest" description="Disordered" evidence="1">
    <location>
        <begin position="312"/>
        <end position="359"/>
    </location>
</feature>
<evidence type="ECO:0000256" key="3">
    <source>
        <dbReference type="SAM" id="SignalP"/>
    </source>
</evidence>
<evidence type="ECO:0000256" key="2">
    <source>
        <dbReference type="SAM" id="Phobius"/>
    </source>
</evidence>
<sequence length="594" mass="63334">MPCLPSALSALSILALLGAVAGAGMTTLPPSPTTRAATTSPAATPPLCNFDGMCFCPIGLTARIELDAFRCPTCLCLIDEEEDSFEVPATEEPTEDPCSFDGTCDCPDHQQASIRVYDGCPTCICSDPVTTRAPTTSRIQTTTQAPISTTNIQATCAPYRPCNCRPGAISVDTFDRYGCRSCSCKPVPTTTPAPTTTNSQAQTTVGPQVTTNQNSCSAYVPCNCRPGAVPRDYLAALFPTATLAKRTKTSSALNTTVGCYYCRCEDRNAPQTSPYPPQCANPDCHECQAHQTVEFYQEAGCPKCRCVTPGEPSTSRVPLTTTQPTTTPRHVPTTTPRHVPTTTHRPMPTTAGSTTAPGPTNVPADQCPVPTQCNGACRCECLHCPCAHLQMSKRLERPLALETASEVPFWTTVAGCYGCLCIPSAENRDYDVNCSAPAEDLTEWIYSSWNPWSASCGMAYRFRMALFCPAALCGATCGHPLEVESRDMGPCPTTTIAPANNAQSSDNGKQAFVLRDALTGPAMGLIVAGIVLLLLVVAAIVVALRRRQSRHVMNELEGLEYDDGSLSLRPAPVPLHRDSEAQPIVANPAFEDEA</sequence>
<feature type="chain" id="PRO_5002744945" description="Antistasin-like domain-containing protein" evidence="3">
    <location>
        <begin position="23"/>
        <end position="594"/>
    </location>
</feature>
<dbReference type="InParanoid" id="A9VCV3"/>
<accession>A9VCV3</accession>
<keyword evidence="5" id="KW-1185">Reference proteome</keyword>
<evidence type="ECO:0008006" key="6">
    <source>
        <dbReference type="Google" id="ProtNLM"/>
    </source>
</evidence>
<evidence type="ECO:0000313" key="4">
    <source>
        <dbReference type="EMBL" id="EDQ84632.1"/>
    </source>
</evidence>
<feature type="transmembrane region" description="Helical" evidence="2">
    <location>
        <begin position="522"/>
        <end position="544"/>
    </location>
</feature>
<name>A9VCV3_MONBE</name>
<dbReference type="Proteomes" id="UP000001357">
    <property type="component" value="Unassembled WGS sequence"/>
</dbReference>
<evidence type="ECO:0000256" key="1">
    <source>
        <dbReference type="SAM" id="MobiDB-lite"/>
    </source>
</evidence>
<dbReference type="KEGG" id="mbr:MONBRDRAFT_30044"/>
<dbReference type="GeneID" id="5895825"/>